<feature type="domain" description="PPM-type phosphatase" evidence="1">
    <location>
        <begin position="17"/>
        <end position="268"/>
    </location>
</feature>
<dbReference type="InterPro" id="IPR036457">
    <property type="entry name" value="PPM-type-like_dom_sf"/>
</dbReference>
<reference evidence="2 3" key="1">
    <citation type="submission" date="2020-02" db="EMBL/GenBank/DDBJ databases">
        <title>Genomic and physiological characterization of two novel Nitrospinaceae genera.</title>
        <authorList>
            <person name="Mueller A.J."/>
            <person name="Jung M.-Y."/>
            <person name="Strachan C.R."/>
            <person name="Herbold C.W."/>
            <person name="Kirkegaard R.H."/>
            <person name="Daims H."/>
        </authorList>
    </citation>
    <scope>NUCLEOTIDE SEQUENCE [LARGE SCALE GENOMIC DNA]</scope>
    <source>
        <strain evidence="2">EB</strain>
    </source>
</reference>
<dbReference type="Gene3D" id="3.60.40.10">
    <property type="entry name" value="PPM-type phosphatase domain"/>
    <property type="match status" value="1"/>
</dbReference>
<sequence length="305" mass="34008">MKTEPDSAWRAFGKSVRGASHIRDNRPNQDAILWSSGESDGLPLVMALSDGHGSQRSFRSETGAAFAVDAISTCLTDFARQLFPSSQFKALEQDARKNLPRELEYRWKRTVLDHLTTNQFSNEEIETLYVYQEKNEGEPPILNPFLAYGATALGVLVTQSYRLYLQLGDGDMLNVYSDGKTERPLPDDPRLIGNATTSLCARKAAQDVRLSIQFGDRQIPELILVSTDGYANSFKNDEEFLRVGPDILDIIRTDGLDYIERHLGDWLEETTQVGSGDDITLGILSNSVVNLPEVETLKTTQLSTE</sequence>
<dbReference type="Pfam" id="PF13672">
    <property type="entry name" value="PP2C_2"/>
    <property type="match status" value="1"/>
</dbReference>
<dbReference type="SUPFAM" id="SSF81606">
    <property type="entry name" value="PP2C-like"/>
    <property type="match status" value="1"/>
</dbReference>
<dbReference type="AlphaFoldDB" id="A0A7T0BT75"/>
<dbReference type="Proteomes" id="UP000594688">
    <property type="component" value="Chromosome"/>
</dbReference>
<gene>
    <name evidence="2" type="ORF">G3M70_00480</name>
</gene>
<proteinExistence type="predicted"/>
<evidence type="ECO:0000313" key="3">
    <source>
        <dbReference type="Proteomes" id="UP000594688"/>
    </source>
</evidence>
<dbReference type="EMBL" id="CP048685">
    <property type="protein sequence ID" value="QPJ60443.1"/>
    <property type="molecule type" value="Genomic_DNA"/>
</dbReference>
<dbReference type="InterPro" id="IPR001932">
    <property type="entry name" value="PPM-type_phosphatase-like_dom"/>
</dbReference>
<dbReference type="KEGG" id="nli:G3M70_00480"/>
<evidence type="ECO:0000313" key="2">
    <source>
        <dbReference type="EMBL" id="QPJ60443.1"/>
    </source>
</evidence>
<evidence type="ECO:0000259" key="1">
    <source>
        <dbReference type="Pfam" id="PF13672"/>
    </source>
</evidence>
<name>A0A7T0BT75_9BACT</name>
<protein>
    <submittedName>
        <fullName evidence="2">Protein phosphatase 2C domain-containing protein</fullName>
    </submittedName>
</protein>
<organism evidence="2 3">
    <name type="scientific">Candidatus Nitronauta litoralis</name>
    <dbReference type="NCBI Taxonomy" id="2705533"/>
    <lineage>
        <taxon>Bacteria</taxon>
        <taxon>Pseudomonadati</taxon>
        <taxon>Nitrospinota/Tectimicrobiota group</taxon>
        <taxon>Nitrospinota</taxon>
        <taxon>Nitrospinia</taxon>
        <taxon>Nitrospinales</taxon>
        <taxon>Nitrospinaceae</taxon>
        <taxon>Candidatus Nitronauta</taxon>
    </lineage>
</organism>
<accession>A0A7T0BT75</accession>